<accession>A0AAQ3MQ24</accession>
<keyword evidence="1" id="KW-0812">Transmembrane</keyword>
<feature type="non-terminal residue" evidence="2">
    <location>
        <position position="226"/>
    </location>
</feature>
<keyword evidence="3" id="KW-1185">Reference proteome</keyword>
<name>A0AAQ3MQ24_VIGMU</name>
<organism evidence="2 3">
    <name type="scientific">Vigna mungo</name>
    <name type="common">Black gram</name>
    <name type="synonym">Phaseolus mungo</name>
    <dbReference type="NCBI Taxonomy" id="3915"/>
    <lineage>
        <taxon>Eukaryota</taxon>
        <taxon>Viridiplantae</taxon>
        <taxon>Streptophyta</taxon>
        <taxon>Embryophyta</taxon>
        <taxon>Tracheophyta</taxon>
        <taxon>Spermatophyta</taxon>
        <taxon>Magnoliopsida</taxon>
        <taxon>eudicotyledons</taxon>
        <taxon>Gunneridae</taxon>
        <taxon>Pentapetalae</taxon>
        <taxon>rosids</taxon>
        <taxon>fabids</taxon>
        <taxon>Fabales</taxon>
        <taxon>Fabaceae</taxon>
        <taxon>Papilionoideae</taxon>
        <taxon>50 kb inversion clade</taxon>
        <taxon>NPAAA clade</taxon>
        <taxon>indigoferoid/millettioid clade</taxon>
        <taxon>Phaseoleae</taxon>
        <taxon>Vigna</taxon>
    </lineage>
</organism>
<dbReference type="EMBL" id="CP144691">
    <property type="protein sequence ID" value="WVY95252.1"/>
    <property type="molecule type" value="Genomic_DNA"/>
</dbReference>
<keyword evidence="1" id="KW-1133">Transmembrane helix</keyword>
<feature type="transmembrane region" description="Helical" evidence="1">
    <location>
        <begin position="33"/>
        <end position="58"/>
    </location>
</feature>
<sequence length="226" mass="25308">IPDLSSDTIEEFLKQRSIELRWWPQLVAWESRLIWLLSWVSILVSIFNYMLSFVTLMFTGHLGSLELAGASMAIVGIQVGDGKCSANSVWRSIWGKKILSNGHHIAKSNHLTLGGCSDSHISVLVFRVISESHRSVREHSRERSSFFTRNHSSTLCICSILSYAEVPPSTEHCEPSCIHVTWGVPSACASHLVGSLCIRLWTCWSCSYSQLLMVVSCLAECFIHHC</sequence>
<evidence type="ECO:0000256" key="1">
    <source>
        <dbReference type="SAM" id="Phobius"/>
    </source>
</evidence>
<dbReference type="Proteomes" id="UP001374535">
    <property type="component" value="Chromosome 10"/>
</dbReference>
<evidence type="ECO:0000313" key="2">
    <source>
        <dbReference type="EMBL" id="WVY95252.1"/>
    </source>
</evidence>
<dbReference type="AlphaFoldDB" id="A0AAQ3MQ24"/>
<reference evidence="2 3" key="1">
    <citation type="journal article" date="2023" name="Life. Sci Alliance">
        <title>Evolutionary insights into 3D genome organization and epigenetic landscape of Vigna mungo.</title>
        <authorList>
            <person name="Junaid A."/>
            <person name="Singh B."/>
            <person name="Bhatia S."/>
        </authorList>
    </citation>
    <scope>NUCLEOTIDE SEQUENCE [LARGE SCALE GENOMIC DNA]</scope>
    <source>
        <strain evidence="2">Urdbean</strain>
    </source>
</reference>
<keyword evidence="1" id="KW-0472">Membrane</keyword>
<evidence type="ECO:0000313" key="3">
    <source>
        <dbReference type="Proteomes" id="UP001374535"/>
    </source>
</evidence>
<gene>
    <name evidence="2" type="ORF">V8G54_034340</name>
</gene>
<proteinExistence type="predicted"/>
<protein>
    <submittedName>
        <fullName evidence="2">Uncharacterized protein</fullName>
    </submittedName>
</protein>